<evidence type="ECO:0000256" key="7">
    <source>
        <dbReference type="ARBA" id="ARBA00023136"/>
    </source>
</evidence>
<evidence type="ECO:0000256" key="4">
    <source>
        <dbReference type="ARBA" id="ARBA00022475"/>
    </source>
</evidence>
<comment type="similarity">
    <text evidence="2">Belongs to the binding-protein-dependent transport system permease family. CysTW subfamily.</text>
</comment>
<keyword evidence="4" id="KW-1003">Cell membrane</keyword>
<dbReference type="Pfam" id="PF00528">
    <property type="entry name" value="BPD_transp_1"/>
    <property type="match status" value="1"/>
</dbReference>
<dbReference type="InterPro" id="IPR000515">
    <property type="entry name" value="MetI-like"/>
</dbReference>
<dbReference type="PANTHER" id="PTHR42929:SF1">
    <property type="entry name" value="INNER MEMBRANE ABC TRANSPORTER PERMEASE PROTEIN YDCU-RELATED"/>
    <property type="match status" value="1"/>
</dbReference>
<protein>
    <submittedName>
        <fullName evidence="11">ABC transporter permease</fullName>
    </submittedName>
</protein>
<proteinExistence type="inferred from homology"/>
<comment type="caution">
    <text evidence="11">The sequence shown here is derived from an EMBL/GenBank/DDBJ whole genome shotgun (WGS) entry which is preliminary data.</text>
</comment>
<dbReference type="CDD" id="cd06261">
    <property type="entry name" value="TM_PBP2"/>
    <property type="match status" value="1"/>
</dbReference>
<evidence type="ECO:0000313" key="11">
    <source>
        <dbReference type="EMBL" id="MBY9075797.1"/>
    </source>
</evidence>
<evidence type="ECO:0000256" key="5">
    <source>
        <dbReference type="ARBA" id="ARBA00022692"/>
    </source>
</evidence>
<organism evidence="11 12">
    <name type="scientific">Nocardioides jiangsuensis</name>
    <dbReference type="NCBI Taxonomy" id="2866161"/>
    <lineage>
        <taxon>Bacteria</taxon>
        <taxon>Bacillati</taxon>
        <taxon>Actinomycetota</taxon>
        <taxon>Actinomycetes</taxon>
        <taxon>Propionibacteriales</taxon>
        <taxon>Nocardioidaceae</taxon>
        <taxon>Nocardioides</taxon>
    </lineage>
</organism>
<keyword evidence="6 8" id="KW-1133">Transmembrane helix</keyword>
<dbReference type="Proteomes" id="UP000754710">
    <property type="component" value="Unassembled WGS sequence"/>
</dbReference>
<accession>A0ABS7RL62</accession>
<feature type="transmembrane region" description="Helical" evidence="8">
    <location>
        <begin position="166"/>
        <end position="192"/>
    </location>
</feature>
<keyword evidence="5 8" id="KW-0812">Transmembrane</keyword>
<feature type="transmembrane region" description="Helical" evidence="8">
    <location>
        <begin position="91"/>
        <end position="112"/>
    </location>
</feature>
<feature type="transmembrane region" description="Helical" evidence="8">
    <location>
        <begin position="265"/>
        <end position="293"/>
    </location>
</feature>
<evidence type="ECO:0000256" key="3">
    <source>
        <dbReference type="ARBA" id="ARBA00022448"/>
    </source>
</evidence>
<keyword evidence="3 8" id="KW-0813">Transport</keyword>
<evidence type="ECO:0000313" key="12">
    <source>
        <dbReference type="Proteomes" id="UP000754710"/>
    </source>
</evidence>
<name>A0ABS7RL62_9ACTN</name>
<evidence type="ECO:0000259" key="10">
    <source>
        <dbReference type="PROSITE" id="PS50928"/>
    </source>
</evidence>
<dbReference type="PANTHER" id="PTHR42929">
    <property type="entry name" value="INNER MEMBRANE ABC TRANSPORTER PERMEASE PROTEIN YDCU-RELATED-RELATED"/>
    <property type="match status" value="1"/>
</dbReference>
<feature type="region of interest" description="Disordered" evidence="9">
    <location>
        <begin position="1"/>
        <end position="20"/>
    </location>
</feature>
<reference evidence="11 12" key="1">
    <citation type="submission" date="2021-08" db="EMBL/GenBank/DDBJ databases">
        <title>Nocardioides bacterium WL0053 sp. nov., isolated from the sediment.</title>
        <authorList>
            <person name="Wang L."/>
            <person name="Zhang D."/>
            <person name="Zhang A."/>
        </authorList>
    </citation>
    <scope>NUCLEOTIDE SEQUENCE [LARGE SCALE GENOMIC DNA]</scope>
    <source>
        <strain evidence="11 12">WL0053</strain>
    </source>
</reference>
<gene>
    <name evidence="11" type="ORF">K1X13_13275</name>
</gene>
<dbReference type="RefSeq" id="WP_221025501.1">
    <property type="nucleotide sequence ID" value="NZ_JAIEZQ010000002.1"/>
</dbReference>
<evidence type="ECO:0000256" key="9">
    <source>
        <dbReference type="SAM" id="MobiDB-lite"/>
    </source>
</evidence>
<dbReference type="SUPFAM" id="SSF161098">
    <property type="entry name" value="MetI-like"/>
    <property type="match status" value="1"/>
</dbReference>
<dbReference type="InterPro" id="IPR035906">
    <property type="entry name" value="MetI-like_sf"/>
</dbReference>
<feature type="transmembrane region" description="Helical" evidence="8">
    <location>
        <begin position="124"/>
        <end position="146"/>
    </location>
</feature>
<sequence>MSVSAAHLGGGEQQQAAAVEPPQKRGVTGYILLLPGALWLTIFFLVPTITLVSTSLYDPAGSVETGYSMTWHWQNYVDGIRDYGVQFGRSLVYALLATVACILLGYPLAYAIAFKSGRWKNLMLVLVIAPFFTSFLVRTLSWQLLLGDNGFLVETLKTLQLLGPDGHLLATPFAVVTGLTYNFLPFMVLPLYASLEKIDPRLVEAGHDLYASPFTAFRKITLPLSMPGLVAGTLLTFIPAAGDYINAELLGTPTTRMIGNEIQDLFGAGAYPVAAALSVTLMAVIVAMVFLYVRRAGTEELV</sequence>
<keyword evidence="12" id="KW-1185">Reference proteome</keyword>
<dbReference type="Gene3D" id="1.10.3720.10">
    <property type="entry name" value="MetI-like"/>
    <property type="match status" value="1"/>
</dbReference>
<feature type="transmembrane region" description="Helical" evidence="8">
    <location>
        <begin position="224"/>
        <end position="245"/>
    </location>
</feature>
<feature type="domain" description="ABC transmembrane type-1" evidence="10">
    <location>
        <begin position="87"/>
        <end position="292"/>
    </location>
</feature>
<evidence type="ECO:0000256" key="6">
    <source>
        <dbReference type="ARBA" id="ARBA00022989"/>
    </source>
</evidence>
<evidence type="ECO:0000256" key="8">
    <source>
        <dbReference type="RuleBase" id="RU363032"/>
    </source>
</evidence>
<evidence type="ECO:0000256" key="1">
    <source>
        <dbReference type="ARBA" id="ARBA00004651"/>
    </source>
</evidence>
<comment type="subcellular location">
    <subcellularLocation>
        <location evidence="1 8">Cell membrane</location>
        <topology evidence="1 8">Multi-pass membrane protein</topology>
    </subcellularLocation>
</comment>
<dbReference type="PROSITE" id="PS50928">
    <property type="entry name" value="ABC_TM1"/>
    <property type="match status" value="1"/>
</dbReference>
<dbReference type="EMBL" id="JAIEZQ010000002">
    <property type="protein sequence ID" value="MBY9075797.1"/>
    <property type="molecule type" value="Genomic_DNA"/>
</dbReference>
<keyword evidence="7 8" id="KW-0472">Membrane</keyword>
<evidence type="ECO:0000256" key="2">
    <source>
        <dbReference type="ARBA" id="ARBA00007069"/>
    </source>
</evidence>
<feature type="transmembrane region" description="Helical" evidence="8">
    <location>
        <begin position="30"/>
        <end position="52"/>
    </location>
</feature>